<dbReference type="Pfam" id="PF01794">
    <property type="entry name" value="Ferric_reduct"/>
    <property type="match status" value="1"/>
</dbReference>
<sequence length="698" mass="77853">MSHSGHSMSGSSSSSSSMSGMSGMGSGGGDGIPDNDYLQQMYWAAVGAVIGAFTLVNIYTKFLRWQRLRSASATPAKPTSVLAIGMASATALLREVSNAPAFAYSILSRTIGQVPTIGKVSLVLANLVTILVLSFYGYNTRSRFDWQDIGYRTGHITVAQLPLIFLLAGKRNILAALAGTSYERINWLHRWVSRVLFISATIHMGFWFSDWDRYKYIPRKVKSDPITQRGIAAWAVLAWIVFSSMTPIRGWAYEIFVVQHIVSFTALTTLIYLHIPEQHRVFVWICVGYFFFDRLLRGGYYLYNNLFKFHAKPNASDSHRDLWGSRAQFEILPGGCTRITMFEPPCKWRPGQHVFLSCHALAPLQAHPFTISSIPSDNKMEFIVQRRNGATVRYMSLNDRRIRQRDPEYKPSKHVAIEGPYGRVRPLEQFDSVILFAGSTGATFTTPLLRDIVHRWTSKAQVVTRHVKYVWVVKSGKQLEWFRQQLSRVIEDTKQVRLSGKDVQVSISLYVTCDDEFTTKHNSTLASFRKSLHVGPQEKDEITPCAAPISEDVSISGKDEKTTIEIIEEQPRGHRVCGCRGDIDENNTSAPLCTCSCCGVEASGSGDDSSSFDDVKKPATGMSLLHPEINLYSGRPMLKDIMRTSLEQALGESAVLACGPQGLINDVRNTTVQLSDERAVHKGTGAQGIYLHTEAFGY</sequence>
<dbReference type="GO" id="GO:0015677">
    <property type="term" value="P:copper ion import"/>
    <property type="evidence" value="ECO:0007669"/>
    <property type="project" value="TreeGrafter"/>
</dbReference>
<dbReference type="InterPro" id="IPR017938">
    <property type="entry name" value="Riboflavin_synthase-like_b-brl"/>
</dbReference>
<dbReference type="InterPro" id="IPR051410">
    <property type="entry name" value="Ferric/Cupric_Reductase"/>
</dbReference>
<accession>A0A8K0PKW5</accession>
<dbReference type="GO" id="GO:0006826">
    <property type="term" value="P:iron ion transport"/>
    <property type="evidence" value="ECO:0007669"/>
    <property type="project" value="TreeGrafter"/>
</dbReference>
<gene>
    <name evidence="17" type="ORF">KVT40_003159</name>
</gene>
<dbReference type="AlphaFoldDB" id="A0A8K0PKW5"/>
<evidence type="ECO:0000259" key="16">
    <source>
        <dbReference type="PROSITE" id="PS51384"/>
    </source>
</evidence>
<evidence type="ECO:0000256" key="6">
    <source>
        <dbReference type="ARBA" id="ARBA00022692"/>
    </source>
</evidence>
<dbReference type="SUPFAM" id="SSF52343">
    <property type="entry name" value="Ferredoxin reductase-like, C-terminal NADP-linked domain"/>
    <property type="match status" value="1"/>
</dbReference>
<evidence type="ECO:0000256" key="10">
    <source>
        <dbReference type="ARBA" id="ARBA00023065"/>
    </source>
</evidence>
<dbReference type="InterPro" id="IPR013112">
    <property type="entry name" value="FAD-bd_8"/>
</dbReference>
<comment type="catalytic activity">
    <reaction evidence="13">
        <text>2 a Fe(II)-siderophore + NADP(+) + H(+) = 2 a Fe(III)-siderophore + NADPH</text>
        <dbReference type="Rhea" id="RHEA:28795"/>
        <dbReference type="Rhea" id="RHEA-COMP:11342"/>
        <dbReference type="Rhea" id="RHEA-COMP:11344"/>
        <dbReference type="ChEBI" id="CHEBI:15378"/>
        <dbReference type="ChEBI" id="CHEBI:29033"/>
        <dbReference type="ChEBI" id="CHEBI:29034"/>
        <dbReference type="ChEBI" id="CHEBI:57783"/>
        <dbReference type="ChEBI" id="CHEBI:58349"/>
        <dbReference type="EC" id="1.16.1.9"/>
    </reaction>
</comment>
<evidence type="ECO:0000256" key="14">
    <source>
        <dbReference type="SAM" id="MobiDB-lite"/>
    </source>
</evidence>
<dbReference type="SFLD" id="SFLDS00052">
    <property type="entry name" value="Ferric_Reductase_Domain"/>
    <property type="match status" value="1"/>
</dbReference>
<evidence type="ECO:0000256" key="9">
    <source>
        <dbReference type="ARBA" id="ARBA00023002"/>
    </source>
</evidence>
<feature type="transmembrane region" description="Helical" evidence="15">
    <location>
        <begin position="191"/>
        <end position="209"/>
    </location>
</feature>
<dbReference type="Pfam" id="PF08030">
    <property type="entry name" value="NAD_binding_6"/>
    <property type="match status" value="1"/>
</dbReference>
<reference evidence="17" key="1">
    <citation type="submission" date="2021-07" db="EMBL/GenBank/DDBJ databases">
        <title>Elsinoe batatas strain:CRI-CJ2 Genome sequencing and assembly.</title>
        <authorList>
            <person name="Huang L."/>
        </authorList>
    </citation>
    <scope>NUCLEOTIDE SEQUENCE</scope>
    <source>
        <strain evidence="17">CRI-CJ2</strain>
    </source>
</reference>
<name>A0A8K0PKW5_9PEZI</name>
<dbReference type="PROSITE" id="PS51384">
    <property type="entry name" value="FAD_FR"/>
    <property type="match status" value="1"/>
</dbReference>
<dbReference type="Pfam" id="PF08022">
    <property type="entry name" value="FAD_binding_8"/>
    <property type="match status" value="1"/>
</dbReference>
<feature type="transmembrane region" description="Helical" evidence="15">
    <location>
        <begin position="229"/>
        <end position="248"/>
    </location>
</feature>
<dbReference type="OrthoDB" id="3944240at2759"/>
<evidence type="ECO:0000313" key="17">
    <source>
        <dbReference type="EMBL" id="KAG8629294.1"/>
    </source>
</evidence>
<dbReference type="SFLD" id="SFLDG01168">
    <property type="entry name" value="Ferric_reductase_subgroup_(FRE"/>
    <property type="match status" value="1"/>
</dbReference>
<dbReference type="PANTHER" id="PTHR32361:SF9">
    <property type="entry name" value="FERRIC REDUCTASE TRANSMEMBRANE COMPONENT 3-RELATED"/>
    <property type="match status" value="1"/>
</dbReference>
<dbReference type="GO" id="GO:0005886">
    <property type="term" value="C:plasma membrane"/>
    <property type="evidence" value="ECO:0007669"/>
    <property type="project" value="UniProtKB-SubCell"/>
</dbReference>
<evidence type="ECO:0000313" key="18">
    <source>
        <dbReference type="Proteomes" id="UP000809789"/>
    </source>
</evidence>
<evidence type="ECO:0000256" key="3">
    <source>
        <dbReference type="ARBA" id="ARBA00012668"/>
    </source>
</evidence>
<dbReference type="Gene3D" id="3.40.50.80">
    <property type="entry name" value="Nucleotide-binding domain of ferredoxin-NADP reductase (FNR) module"/>
    <property type="match status" value="1"/>
</dbReference>
<feature type="transmembrane region" description="Helical" evidence="15">
    <location>
        <begin position="255"/>
        <end position="275"/>
    </location>
</feature>
<keyword evidence="11 15" id="KW-0472">Membrane</keyword>
<feature type="domain" description="FAD-binding FR-type" evidence="16">
    <location>
        <begin position="248"/>
        <end position="427"/>
    </location>
</feature>
<feature type="region of interest" description="Disordered" evidence="14">
    <location>
        <begin position="1"/>
        <end position="25"/>
    </location>
</feature>
<evidence type="ECO:0000256" key="4">
    <source>
        <dbReference type="ARBA" id="ARBA00022448"/>
    </source>
</evidence>
<keyword evidence="10" id="KW-0406">Ion transport</keyword>
<keyword evidence="4" id="KW-0813">Transport</keyword>
<feature type="transmembrane region" description="Helical" evidence="15">
    <location>
        <begin position="41"/>
        <end position="60"/>
    </location>
</feature>
<evidence type="ECO:0000256" key="5">
    <source>
        <dbReference type="ARBA" id="ARBA00022475"/>
    </source>
</evidence>
<evidence type="ECO:0000256" key="7">
    <source>
        <dbReference type="ARBA" id="ARBA00022982"/>
    </source>
</evidence>
<keyword evidence="7" id="KW-0249">Electron transport</keyword>
<dbReference type="InterPro" id="IPR013121">
    <property type="entry name" value="Fe_red_NAD-bd_6"/>
</dbReference>
<keyword evidence="8 15" id="KW-1133">Transmembrane helix</keyword>
<proteinExistence type="inferred from homology"/>
<keyword evidence="6 15" id="KW-0812">Transmembrane</keyword>
<dbReference type="EC" id="1.16.1.9" evidence="3"/>
<comment type="caution">
    <text evidence="17">The sequence shown here is derived from an EMBL/GenBank/DDBJ whole genome shotgun (WGS) entry which is preliminary data.</text>
</comment>
<evidence type="ECO:0000256" key="2">
    <source>
        <dbReference type="ARBA" id="ARBA00006278"/>
    </source>
</evidence>
<feature type="transmembrane region" description="Helical" evidence="15">
    <location>
        <begin position="281"/>
        <end position="303"/>
    </location>
</feature>
<dbReference type="PANTHER" id="PTHR32361">
    <property type="entry name" value="FERRIC/CUPRIC REDUCTASE TRANSMEMBRANE COMPONENT"/>
    <property type="match status" value="1"/>
</dbReference>
<comment type="similarity">
    <text evidence="2">Belongs to the ferric reductase (FRE) family.</text>
</comment>
<dbReference type="Proteomes" id="UP000809789">
    <property type="component" value="Unassembled WGS sequence"/>
</dbReference>
<protein>
    <recommendedName>
        <fullName evidence="3">ferric-chelate reductase (NADPH)</fullName>
        <ecNumber evidence="3">1.16.1.9</ecNumber>
    </recommendedName>
</protein>
<evidence type="ECO:0000256" key="15">
    <source>
        <dbReference type="SAM" id="Phobius"/>
    </source>
</evidence>
<evidence type="ECO:0000256" key="11">
    <source>
        <dbReference type="ARBA" id="ARBA00023136"/>
    </source>
</evidence>
<dbReference type="Gene3D" id="2.40.30.10">
    <property type="entry name" value="Translation factors"/>
    <property type="match status" value="1"/>
</dbReference>
<keyword evidence="18" id="KW-1185">Reference proteome</keyword>
<evidence type="ECO:0000256" key="1">
    <source>
        <dbReference type="ARBA" id="ARBA00004651"/>
    </source>
</evidence>
<keyword evidence="9" id="KW-0560">Oxidoreductase</keyword>
<evidence type="ECO:0000256" key="13">
    <source>
        <dbReference type="ARBA" id="ARBA00048483"/>
    </source>
</evidence>
<comment type="subcellular location">
    <subcellularLocation>
        <location evidence="1">Cell membrane</location>
        <topology evidence="1">Multi-pass membrane protein</topology>
    </subcellularLocation>
</comment>
<dbReference type="SUPFAM" id="SSF63380">
    <property type="entry name" value="Riboflavin synthase domain-like"/>
    <property type="match status" value="1"/>
</dbReference>
<dbReference type="GO" id="GO:0006879">
    <property type="term" value="P:intracellular iron ion homeostasis"/>
    <property type="evidence" value="ECO:0007669"/>
    <property type="project" value="TreeGrafter"/>
</dbReference>
<feature type="transmembrane region" description="Helical" evidence="15">
    <location>
        <begin position="117"/>
        <end position="138"/>
    </location>
</feature>
<evidence type="ECO:0000256" key="8">
    <source>
        <dbReference type="ARBA" id="ARBA00022989"/>
    </source>
</evidence>
<dbReference type="InterPro" id="IPR013130">
    <property type="entry name" value="Fe3_Rdtase_TM_dom"/>
</dbReference>
<dbReference type="InterPro" id="IPR017927">
    <property type="entry name" value="FAD-bd_FR_type"/>
</dbReference>
<organism evidence="17 18">
    <name type="scientific">Elsinoe batatas</name>
    <dbReference type="NCBI Taxonomy" id="2601811"/>
    <lineage>
        <taxon>Eukaryota</taxon>
        <taxon>Fungi</taxon>
        <taxon>Dikarya</taxon>
        <taxon>Ascomycota</taxon>
        <taxon>Pezizomycotina</taxon>
        <taxon>Dothideomycetes</taxon>
        <taxon>Dothideomycetidae</taxon>
        <taxon>Myriangiales</taxon>
        <taxon>Elsinoaceae</taxon>
        <taxon>Elsinoe</taxon>
    </lineage>
</organism>
<dbReference type="CDD" id="cd06186">
    <property type="entry name" value="NOX_Duox_like_FAD_NADP"/>
    <property type="match status" value="1"/>
</dbReference>
<keyword evidence="5" id="KW-1003">Cell membrane</keyword>
<dbReference type="InterPro" id="IPR039261">
    <property type="entry name" value="FNR_nucleotide-bd"/>
</dbReference>
<dbReference type="GO" id="GO:0052851">
    <property type="term" value="F:ferric-chelate reductase (NADPH) activity"/>
    <property type="evidence" value="ECO:0007669"/>
    <property type="project" value="UniProtKB-EC"/>
</dbReference>
<keyword evidence="12" id="KW-0325">Glycoprotein</keyword>
<feature type="compositionally biased region" description="Low complexity" evidence="14">
    <location>
        <begin position="1"/>
        <end position="21"/>
    </location>
</feature>
<dbReference type="EMBL" id="JAESVG020000003">
    <property type="protein sequence ID" value="KAG8629294.1"/>
    <property type="molecule type" value="Genomic_DNA"/>
</dbReference>
<evidence type="ECO:0000256" key="12">
    <source>
        <dbReference type="ARBA" id="ARBA00023180"/>
    </source>
</evidence>